<reference evidence="1 2" key="1">
    <citation type="submission" date="2019-03" db="EMBL/GenBank/DDBJ databases">
        <title>Above-ground endophytic microbial communities from plants in different locations in the United States.</title>
        <authorList>
            <person name="Frank C."/>
        </authorList>
    </citation>
    <scope>NUCLEOTIDE SEQUENCE [LARGE SCALE GENOMIC DNA]</scope>
    <source>
        <strain evidence="1 2">LP_2_YM</strain>
    </source>
</reference>
<dbReference type="AlphaFoldDB" id="A0A4R4BD10"/>
<protein>
    <submittedName>
        <fullName evidence="1">Uncharacterized protein</fullName>
    </submittedName>
</protein>
<dbReference type="Proteomes" id="UP000295285">
    <property type="component" value="Unassembled WGS sequence"/>
</dbReference>
<accession>A0A4R4BD10</accession>
<evidence type="ECO:0000313" key="2">
    <source>
        <dbReference type="Proteomes" id="UP000295285"/>
    </source>
</evidence>
<name>A0A4R4BD10_BACTU</name>
<evidence type="ECO:0000313" key="1">
    <source>
        <dbReference type="EMBL" id="TCW53797.1"/>
    </source>
</evidence>
<organism evidence="1 2">
    <name type="scientific">Bacillus thuringiensis</name>
    <dbReference type="NCBI Taxonomy" id="1428"/>
    <lineage>
        <taxon>Bacteria</taxon>
        <taxon>Bacillati</taxon>
        <taxon>Bacillota</taxon>
        <taxon>Bacilli</taxon>
        <taxon>Bacillales</taxon>
        <taxon>Bacillaceae</taxon>
        <taxon>Bacillus</taxon>
        <taxon>Bacillus cereus group</taxon>
    </lineage>
</organism>
<dbReference type="EMBL" id="SMDG01000010">
    <property type="protein sequence ID" value="TCW53797.1"/>
    <property type="molecule type" value="Genomic_DNA"/>
</dbReference>
<sequence length="33" mass="3914">MYELLMKEKVSVLRNVTNITQIYRGENLNLVCK</sequence>
<comment type="caution">
    <text evidence="1">The sequence shown here is derived from an EMBL/GenBank/DDBJ whole genome shotgun (WGS) entry which is preliminary data.</text>
</comment>
<gene>
    <name evidence="1" type="ORF">EC910_11030</name>
</gene>
<proteinExistence type="predicted"/>